<accession>A0A645DZ32</accession>
<dbReference type="Pfam" id="PF14056">
    <property type="entry name" value="DUF4250"/>
    <property type="match status" value="1"/>
</dbReference>
<evidence type="ECO:0000313" key="1">
    <source>
        <dbReference type="EMBL" id="MPM94784.1"/>
    </source>
</evidence>
<evidence type="ECO:0008006" key="2">
    <source>
        <dbReference type="Google" id="ProtNLM"/>
    </source>
</evidence>
<comment type="caution">
    <text evidence="1">The sequence shown here is derived from an EMBL/GenBank/DDBJ whole genome shotgun (WGS) entry which is preliminary data.</text>
</comment>
<dbReference type="EMBL" id="VSSQ01041372">
    <property type="protein sequence ID" value="MPM94784.1"/>
    <property type="molecule type" value="Genomic_DNA"/>
</dbReference>
<name>A0A645DZ32_9ZZZZ</name>
<proteinExistence type="predicted"/>
<organism evidence="1">
    <name type="scientific">bioreactor metagenome</name>
    <dbReference type="NCBI Taxonomy" id="1076179"/>
    <lineage>
        <taxon>unclassified sequences</taxon>
        <taxon>metagenomes</taxon>
        <taxon>ecological metagenomes</taxon>
    </lineage>
</organism>
<dbReference type="InterPro" id="IPR025346">
    <property type="entry name" value="DUF4250"/>
</dbReference>
<reference evidence="1" key="1">
    <citation type="submission" date="2019-08" db="EMBL/GenBank/DDBJ databases">
        <authorList>
            <person name="Kucharzyk K."/>
            <person name="Murdoch R.W."/>
            <person name="Higgins S."/>
            <person name="Loffler F."/>
        </authorList>
    </citation>
    <scope>NUCLEOTIDE SEQUENCE</scope>
</reference>
<dbReference type="AlphaFoldDB" id="A0A645DZ32"/>
<protein>
    <recommendedName>
        <fullName evidence="2">DUF4250 domain-containing protein</fullName>
    </recommendedName>
</protein>
<gene>
    <name evidence="1" type="ORF">SDC9_141932</name>
</gene>
<sequence>MDKDTLLKMDSYMALSIVNMKLRDEFSSLEDFARYYNIEIKEIQHKLSEIGYEYDCRTNRFISMI</sequence>